<feature type="compositionally biased region" description="Polar residues" evidence="1">
    <location>
        <begin position="75"/>
        <end position="84"/>
    </location>
</feature>
<feature type="region of interest" description="Disordered" evidence="1">
    <location>
        <begin position="374"/>
        <end position="488"/>
    </location>
</feature>
<dbReference type="PANTHER" id="PTHR38422:SF1">
    <property type="entry name" value="SOMETHING ABOUT SILENCING PROTEIN 4"/>
    <property type="match status" value="1"/>
</dbReference>
<dbReference type="GO" id="GO:0004402">
    <property type="term" value="F:histone acetyltransferase activity"/>
    <property type="evidence" value="ECO:0007669"/>
    <property type="project" value="TreeGrafter"/>
</dbReference>
<gene>
    <name evidence="3" type="ORF">NKR23_g2574</name>
</gene>
<evidence type="ECO:0000313" key="3">
    <source>
        <dbReference type="EMBL" id="KAJ9152048.1"/>
    </source>
</evidence>
<dbReference type="InterPro" id="IPR038988">
    <property type="entry name" value="Sas4"/>
</dbReference>
<dbReference type="AlphaFoldDB" id="A0AA38S167"/>
<feature type="domain" description="Something about silencing protein 4" evidence="2">
    <location>
        <begin position="271"/>
        <end position="366"/>
    </location>
</feature>
<reference evidence="3" key="1">
    <citation type="submission" date="2022-07" db="EMBL/GenBank/DDBJ databases">
        <title>Fungi with potential for degradation of polypropylene.</title>
        <authorList>
            <person name="Gostincar C."/>
        </authorList>
    </citation>
    <scope>NUCLEOTIDE SEQUENCE</scope>
    <source>
        <strain evidence="3">EXF-13308</strain>
    </source>
</reference>
<dbReference type="GO" id="GO:0033255">
    <property type="term" value="C:SAS acetyltransferase complex"/>
    <property type="evidence" value="ECO:0007669"/>
    <property type="project" value="InterPro"/>
</dbReference>
<evidence type="ECO:0000256" key="1">
    <source>
        <dbReference type="SAM" id="MobiDB-lite"/>
    </source>
</evidence>
<evidence type="ECO:0000313" key="4">
    <source>
        <dbReference type="Proteomes" id="UP001174694"/>
    </source>
</evidence>
<feature type="compositionally biased region" description="Acidic residues" evidence="1">
    <location>
        <begin position="381"/>
        <end position="449"/>
    </location>
</feature>
<accession>A0AA38S167</accession>
<feature type="region of interest" description="Disordered" evidence="1">
    <location>
        <begin position="74"/>
        <end position="130"/>
    </location>
</feature>
<comment type="caution">
    <text evidence="3">The sequence shown here is derived from an EMBL/GenBank/DDBJ whole genome shotgun (WGS) entry which is preliminary data.</text>
</comment>
<keyword evidence="4" id="KW-1185">Reference proteome</keyword>
<organism evidence="3 4">
    <name type="scientific">Pleurostoma richardsiae</name>
    <dbReference type="NCBI Taxonomy" id="41990"/>
    <lineage>
        <taxon>Eukaryota</taxon>
        <taxon>Fungi</taxon>
        <taxon>Dikarya</taxon>
        <taxon>Ascomycota</taxon>
        <taxon>Pezizomycotina</taxon>
        <taxon>Sordariomycetes</taxon>
        <taxon>Sordariomycetidae</taxon>
        <taxon>Calosphaeriales</taxon>
        <taxon>Pleurostomataceae</taxon>
        <taxon>Pleurostoma</taxon>
    </lineage>
</organism>
<sequence length="557" mass="62977">MTSITRSTRRTEGHQRTHHPHHLVATHTRSQRPPAIALQQANSRTAKRPFEPSAHDFDPIKAKRARFTVEIISKPQFQQQNPSESIAPRHHPPPKRVATQRSQQQPAPTPYSAPSTAVVPPPAPPATATRNTPILTKSQEKARNGLRHELDKLQPSAADIKPEGRKLRSQEATRFKSELSAYFPDYDEVIGNDPKEHHILNLETPIVVVESTPTYPAVPLASPSEHSGGPRPSGDCPVRSYPDALFTDLHDSQRIDFGFLETRYKGKTPDDPLPDSYFEPAHKKAERLERSIRNSEKGRAQHEKDQIIRLLEGLQGPDWLRTMGVSGVTESRKKQFEPARAHFIKGCHAILEKFRRWSLEEKRRKLEKERVLAEQAKASEEEGLASDDEAEDEGAEDDDNESDEAREDDEPAVDEVDDSEAEPDEANDVVGMSEDDEDASEGDPPDLSDVDASIAKQLREEAMARSRKLAAKAAAKRPPPPSSPEPYKEFTSFFKKRYQREAALNQNRRRGRTVMAWGLPVPEPPEADFDLPEEYRDEKIVRANARRRRRDKRDHGR</sequence>
<feature type="compositionally biased region" description="Basic residues" evidence="1">
    <location>
        <begin position="544"/>
        <end position="557"/>
    </location>
</feature>
<dbReference type="EMBL" id="JANBVO010000005">
    <property type="protein sequence ID" value="KAJ9152048.1"/>
    <property type="molecule type" value="Genomic_DNA"/>
</dbReference>
<proteinExistence type="predicted"/>
<feature type="region of interest" description="Disordered" evidence="1">
    <location>
        <begin position="516"/>
        <end position="557"/>
    </location>
</feature>
<feature type="compositionally biased region" description="Basic and acidic residues" evidence="1">
    <location>
        <begin position="48"/>
        <end position="59"/>
    </location>
</feature>
<dbReference type="InterPro" id="IPR029184">
    <property type="entry name" value="Sas4_dom"/>
</dbReference>
<dbReference type="PANTHER" id="PTHR38422">
    <property type="entry name" value="SOMETHING ABOUT SILENCING PROTEIN 4"/>
    <property type="match status" value="1"/>
</dbReference>
<feature type="region of interest" description="Disordered" evidence="1">
    <location>
        <begin position="1"/>
        <end position="59"/>
    </location>
</feature>
<evidence type="ECO:0000259" key="2">
    <source>
        <dbReference type="Pfam" id="PF15460"/>
    </source>
</evidence>
<dbReference type="Pfam" id="PF15460">
    <property type="entry name" value="SAS4"/>
    <property type="match status" value="1"/>
</dbReference>
<dbReference type="Proteomes" id="UP001174694">
    <property type="component" value="Unassembled WGS sequence"/>
</dbReference>
<feature type="compositionally biased region" description="Low complexity" evidence="1">
    <location>
        <begin position="102"/>
        <end position="118"/>
    </location>
</feature>
<protein>
    <submittedName>
        <fullName evidence="3">Something about silencing domain containing-protein</fullName>
    </submittedName>
</protein>
<name>A0AA38S167_9PEZI</name>